<protein>
    <submittedName>
        <fullName evidence="2">Uncharacterized protein</fullName>
    </submittedName>
</protein>
<evidence type="ECO:0000313" key="2">
    <source>
        <dbReference type="EMBL" id="ORX65293.1"/>
    </source>
</evidence>
<comment type="caution">
    <text evidence="2">The sequence shown here is derived from an EMBL/GenBank/DDBJ whole genome shotgun (WGS) entry which is preliminary data.</text>
</comment>
<gene>
    <name evidence="2" type="ORF">BCR32DRAFT_286584</name>
</gene>
<feature type="transmembrane region" description="Helical" evidence="1">
    <location>
        <begin position="183"/>
        <end position="203"/>
    </location>
</feature>
<keyword evidence="3" id="KW-1185">Reference proteome</keyword>
<evidence type="ECO:0000313" key="3">
    <source>
        <dbReference type="Proteomes" id="UP000193944"/>
    </source>
</evidence>
<keyword evidence="1" id="KW-1133">Transmembrane helix</keyword>
<dbReference type="AlphaFoldDB" id="A0A1Y1VVR4"/>
<dbReference type="OrthoDB" id="2133065at2759"/>
<name>A0A1Y1VVR4_9FUNG</name>
<organism evidence="2 3">
    <name type="scientific">Anaeromyces robustus</name>
    <dbReference type="NCBI Taxonomy" id="1754192"/>
    <lineage>
        <taxon>Eukaryota</taxon>
        <taxon>Fungi</taxon>
        <taxon>Fungi incertae sedis</taxon>
        <taxon>Chytridiomycota</taxon>
        <taxon>Chytridiomycota incertae sedis</taxon>
        <taxon>Neocallimastigomycetes</taxon>
        <taxon>Neocallimastigales</taxon>
        <taxon>Neocallimastigaceae</taxon>
        <taxon>Anaeromyces</taxon>
    </lineage>
</organism>
<feature type="transmembrane region" description="Helical" evidence="1">
    <location>
        <begin position="58"/>
        <end position="80"/>
    </location>
</feature>
<reference evidence="2 3" key="2">
    <citation type="submission" date="2016-08" db="EMBL/GenBank/DDBJ databases">
        <title>Pervasive Adenine N6-methylation of Active Genes in Fungi.</title>
        <authorList>
            <consortium name="DOE Joint Genome Institute"/>
            <person name="Mondo S.J."/>
            <person name="Dannebaum R.O."/>
            <person name="Kuo R.C."/>
            <person name="Labutti K."/>
            <person name="Haridas S."/>
            <person name="Kuo A."/>
            <person name="Salamov A."/>
            <person name="Ahrendt S.R."/>
            <person name="Lipzen A."/>
            <person name="Sullivan W."/>
            <person name="Andreopoulos W.B."/>
            <person name="Clum A."/>
            <person name="Lindquist E."/>
            <person name="Daum C."/>
            <person name="Ramamoorthy G.K."/>
            <person name="Gryganskyi A."/>
            <person name="Culley D."/>
            <person name="Magnuson J.K."/>
            <person name="James T.Y."/>
            <person name="O'Malley M.A."/>
            <person name="Stajich J.E."/>
            <person name="Spatafora J.W."/>
            <person name="Visel A."/>
            <person name="Grigoriev I.V."/>
        </authorList>
    </citation>
    <scope>NUCLEOTIDE SEQUENCE [LARGE SCALE GENOMIC DNA]</scope>
    <source>
        <strain evidence="2 3">S4</strain>
    </source>
</reference>
<dbReference type="STRING" id="1754192.A0A1Y1VVR4"/>
<sequence length="447" mass="52982">MFERKLYDRSYFIENNTNPTFFQWMRSKGTNYECYLQKMSEISDTQWDNIVLKKYDSIISAIVAPCSFYFLYWSLLIFILHKFDFRKPVMRIILGHLVIRCMGNVLEVYGETYNTYYFNKKVKDSFGNEYLVCDSYADVNTHPFRWFLTRQIGTICWYLGEIIADWYPLLRTKAIVKQKQMHSVYFTCALFNLSKILLIVYHLSRNPTKFYNPVDGTFNEFKKEKFSAYYWSIQLTIIVTSIIYECSIFFTLKKCVFEITDLNMGIMKKFKVLSEYRILSSAFVAMVCLPFICIAIIIQYYYFFFHKPPILMEVQFETVRQAIANVQYFMIFIDQLLLICSNYDAKLSQYAINSDYSSNTDPYTNNFNNVNNNDFKSGNYMNTLKKGISNNHNYVNLEANPTNNNNNNTTIPAKPFTHFVTDLSMVNKNNINNDSFNRNINHNNYYI</sequence>
<keyword evidence="1" id="KW-0472">Membrane</keyword>
<dbReference type="EMBL" id="MCFG01000469">
    <property type="protein sequence ID" value="ORX65293.1"/>
    <property type="molecule type" value="Genomic_DNA"/>
</dbReference>
<feature type="transmembrane region" description="Helical" evidence="1">
    <location>
        <begin position="278"/>
        <end position="302"/>
    </location>
</feature>
<proteinExistence type="predicted"/>
<feature type="transmembrane region" description="Helical" evidence="1">
    <location>
        <begin position="228"/>
        <end position="252"/>
    </location>
</feature>
<dbReference type="Proteomes" id="UP000193944">
    <property type="component" value="Unassembled WGS sequence"/>
</dbReference>
<evidence type="ECO:0000256" key="1">
    <source>
        <dbReference type="SAM" id="Phobius"/>
    </source>
</evidence>
<accession>A0A1Y1VVR4</accession>
<keyword evidence="1" id="KW-0812">Transmembrane</keyword>
<reference evidence="2 3" key="1">
    <citation type="submission" date="2016-08" db="EMBL/GenBank/DDBJ databases">
        <title>A Parts List for Fungal Cellulosomes Revealed by Comparative Genomics.</title>
        <authorList>
            <consortium name="DOE Joint Genome Institute"/>
            <person name="Haitjema C.H."/>
            <person name="Gilmore S.P."/>
            <person name="Henske J.K."/>
            <person name="Solomon K.V."/>
            <person name="De Groot R."/>
            <person name="Kuo A."/>
            <person name="Mondo S.J."/>
            <person name="Salamov A.A."/>
            <person name="Labutti K."/>
            <person name="Zhao Z."/>
            <person name="Chiniquy J."/>
            <person name="Barry K."/>
            <person name="Brewer H.M."/>
            <person name="Purvine S.O."/>
            <person name="Wright A.T."/>
            <person name="Boxma B."/>
            <person name="Van Alen T."/>
            <person name="Hackstein J.H."/>
            <person name="Baker S.E."/>
            <person name="Grigoriev I.V."/>
            <person name="O'Malley M.A."/>
        </authorList>
    </citation>
    <scope>NUCLEOTIDE SEQUENCE [LARGE SCALE GENOMIC DNA]</scope>
    <source>
        <strain evidence="2 3">S4</strain>
    </source>
</reference>